<sequence length="106" mass="11658">MSQKVVLSLVRCTTCRLVVVSLMKNQTNPEIMDIVLCYGNAYGVASRVHAENVPGATCFVLCENVNKSLENLETVEDNPSTVGSATSYFSEHVEGHRRVLEIRADV</sequence>
<gene>
    <name evidence="1" type="primary">GLEAN_11575</name>
    <name evidence="1" type="ORF">TcasGA2_TC011575</name>
</gene>
<name>D7ELH6_TRICA</name>
<organism evidence="1 2">
    <name type="scientific">Tribolium castaneum</name>
    <name type="common">Red flour beetle</name>
    <dbReference type="NCBI Taxonomy" id="7070"/>
    <lineage>
        <taxon>Eukaryota</taxon>
        <taxon>Metazoa</taxon>
        <taxon>Ecdysozoa</taxon>
        <taxon>Arthropoda</taxon>
        <taxon>Hexapoda</taxon>
        <taxon>Insecta</taxon>
        <taxon>Pterygota</taxon>
        <taxon>Neoptera</taxon>
        <taxon>Endopterygota</taxon>
        <taxon>Coleoptera</taxon>
        <taxon>Polyphaga</taxon>
        <taxon>Cucujiformia</taxon>
        <taxon>Tenebrionidae</taxon>
        <taxon>Tenebrionidae incertae sedis</taxon>
        <taxon>Tribolium</taxon>
    </lineage>
</organism>
<keyword evidence="2" id="KW-1185">Reference proteome</keyword>
<reference evidence="1 2" key="1">
    <citation type="journal article" date="2008" name="Nature">
        <title>The genome of the model beetle and pest Tribolium castaneum.</title>
        <authorList>
            <consortium name="Tribolium Genome Sequencing Consortium"/>
            <person name="Richards S."/>
            <person name="Gibbs R.A."/>
            <person name="Weinstock G.M."/>
            <person name="Brown S.J."/>
            <person name="Denell R."/>
            <person name="Beeman R.W."/>
            <person name="Gibbs R."/>
            <person name="Beeman R.W."/>
            <person name="Brown S.J."/>
            <person name="Bucher G."/>
            <person name="Friedrich M."/>
            <person name="Grimmelikhuijzen C.J."/>
            <person name="Klingler M."/>
            <person name="Lorenzen M."/>
            <person name="Richards S."/>
            <person name="Roth S."/>
            <person name="Schroder R."/>
            <person name="Tautz D."/>
            <person name="Zdobnov E.M."/>
            <person name="Muzny D."/>
            <person name="Gibbs R.A."/>
            <person name="Weinstock G.M."/>
            <person name="Attaway T."/>
            <person name="Bell S."/>
            <person name="Buhay C.J."/>
            <person name="Chandrabose M.N."/>
            <person name="Chavez D."/>
            <person name="Clerk-Blankenburg K.P."/>
            <person name="Cree A."/>
            <person name="Dao M."/>
            <person name="Davis C."/>
            <person name="Chacko J."/>
            <person name="Dinh H."/>
            <person name="Dugan-Rocha S."/>
            <person name="Fowler G."/>
            <person name="Garner T.T."/>
            <person name="Garnes J."/>
            <person name="Gnirke A."/>
            <person name="Hawes A."/>
            <person name="Hernandez J."/>
            <person name="Hines S."/>
            <person name="Holder M."/>
            <person name="Hume J."/>
            <person name="Jhangiani S.N."/>
            <person name="Joshi V."/>
            <person name="Khan Z.M."/>
            <person name="Jackson L."/>
            <person name="Kovar C."/>
            <person name="Kowis A."/>
            <person name="Lee S."/>
            <person name="Lewis L.R."/>
            <person name="Margolis J."/>
            <person name="Morgan M."/>
            <person name="Nazareth L.V."/>
            <person name="Nguyen N."/>
            <person name="Okwuonu G."/>
            <person name="Parker D."/>
            <person name="Richards S."/>
            <person name="Ruiz S.J."/>
            <person name="Santibanez J."/>
            <person name="Savard J."/>
            <person name="Scherer S.E."/>
            <person name="Schneider B."/>
            <person name="Sodergren E."/>
            <person name="Tautz D."/>
            <person name="Vattahil S."/>
            <person name="Villasana D."/>
            <person name="White C.S."/>
            <person name="Wright R."/>
            <person name="Park Y."/>
            <person name="Beeman R.W."/>
            <person name="Lord J."/>
            <person name="Oppert B."/>
            <person name="Lorenzen M."/>
            <person name="Brown S."/>
            <person name="Wang L."/>
            <person name="Savard J."/>
            <person name="Tautz D."/>
            <person name="Richards S."/>
            <person name="Weinstock G."/>
            <person name="Gibbs R.A."/>
            <person name="Liu Y."/>
            <person name="Worley K."/>
            <person name="Weinstock G."/>
            <person name="Elsik C.G."/>
            <person name="Reese J.T."/>
            <person name="Elhaik E."/>
            <person name="Landan G."/>
            <person name="Graur D."/>
            <person name="Arensburger P."/>
            <person name="Atkinson P."/>
            <person name="Beeman R.W."/>
            <person name="Beidler J."/>
            <person name="Brown S.J."/>
            <person name="Demuth J.P."/>
            <person name="Drury D.W."/>
            <person name="Du Y.Z."/>
            <person name="Fujiwara H."/>
            <person name="Lorenzen M."/>
            <person name="Maselli V."/>
            <person name="Osanai M."/>
            <person name="Park Y."/>
            <person name="Robertson H.M."/>
            <person name="Tu Z."/>
            <person name="Wang J.J."/>
            <person name="Wang S."/>
            <person name="Richards S."/>
            <person name="Song H."/>
            <person name="Zhang L."/>
            <person name="Sodergren E."/>
            <person name="Werner D."/>
            <person name="Stanke M."/>
            <person name="Morgenstern B."/>
            <person name="Solovyev V."/>
            <person name="Kosarev P."/>
            <person name="Brown G."/>
            <person name="Chen H.C."/>
            <person name="Ermolaeva O."/>
            <person name="Hlavina W."/>
            <person name="Kapustin Y."/>
            <person name="Kiryutin B."/>
            <person name="Kitts P."/>
            <person name="Maglott D."/>
            <person name="Pruitt K."/>
            <person name="Sapojnikov V."/>
            <person name="Souvorov A."/>
            <person name="Mackey A.J."/>
            <person name="Waterhouse R.M."/>
            <person name="Wyder S."/>
            <person name="Zdobnov E.M."/>
            <person name="Zdobnov E.M."/>
            <person name="Wyder S."/>
            <person name="Kriventseva E.V."/>
            <person name="Kadowaki T."/>
            <person name="Bork P."/>
            <person name="Aranda M."/>
            <person name="Bao R."/>
            <person name="Beermann A."/>
            <person name="Berns N."/>
            <person name="Bolognesi R."/>
            <person name="Bonneton F."/>
            <person name="Bopp D."/>
            <person name="Brown S.J."/>
            <person name="Bucher G."/>
            <person name="Butts T."/>
            <person name="Chaumot A."/>
            <person name="Denell R.E."/>
            <person name="Ferrier D.E."/>
            <person name="Friedrich M."/>
            <person name="Gordon C.M."/>
            <person name="Jindra M."/>
            <person name="Klingler M."/>
            <person name="Lan Q."/>
            <person name="Lattorff H.M."/>
            <person name="Laudet V."/>
            <person name="von Levetsow C."/>
            <person name="Liu Z."/>
            <person name="Lutz R."/>
            <person name="Lynch J.A."/>
            <person name="da Fonseca R.N."/>
            <person name="Posnien N."/>
            <person name="Reuter R."/>
            <person name="Roth S."/>
            <person name="Savard J."/>
            <person name="Schinko J.B."/>
            <person name="Schmitt C."/>
            <person name="Schoppmeier M."/>
            <person name="Schroder R."/>
            <person name="Shippy T.D."/>
            <person name="Simonnet F."/>
            <person name="Marques-Souza H."/>
            <person name="Tautz D."/>
            <person name="Tomoyasu Y."/>
            <person name="Trauner J."/>
            <person name="Van der Zee M."/>
            <person name="Vervoort M."/>
            <person name="Wittkopp N."/>
            <person name="Wimmer E.A."/>
            <person name="Yang X."/>
            <person name="Jones A.K."/>
            <person name="Sattelle D.B."/>
            <person name="Ebert P.R."/>
            <person name="Nelson D."/>
            <person name="Scott J.G."/>
            <person name="Beeman R.W."/>
            <person name="Muthukrishnan S."/>
            <person name="Kramer K.J."/>
            <person name="Arakane Y."/>
            <person name="Beeman R.W."/>
            <person name="Zhu Q."/>
            <person name="Hogenkamp D."/>
            <person name="Dixit R."/>
            <person name="Oppert B."/>
            <person name="Jiang H."/>
            <person name="Zou Z."/>
            <person name="Marshall J."/>
            <person name="Elpidina E."/>
            <person name="Vinokurov K."/>
            <person name="Oppert C."/>
            <person name="Zou Z."/>
            <person name="Evans J."/>
            <person name="Lu Z."/>
            <person name="Zhao P."/>
            <person name="Sumathipala N."/>
            <person name="Altincicek B."/>
            <person name="Vilcinskas A."/>
            <person name="Williams M."/>
            <person name="Hultmark D."/>
            <person name="Hetru C."/>
            <person name="Jiang H."/>
            <person name="Grimmelikhuijzen C.J."/>
            <person name="Hauser F."/>
            <person name="Cazzamali G."/>
            <person name="Williamson M."/>
            <person name="Park Y."/>
            <person name="Li B."/>
            <person name="Tanaka Y."/>
            <person name="Predel R."/>
            <person name="Neupert S."/>
            <person name="Schachtner J."/>
            <person name="Verleyen P."/>
            <person name="Raible F."/>
            <person name="Bork P."/>
            <person name="Friedrich M."/>
            <person name="Walden K.K."/>
            <person name="Robertson H.M."/>
            <person name="Angeli S."/>
            <person name="Foret S."/>
            <person name="Bucher G."/>
            <person name="Schuetz S."/>
            <person name="Maleszka R."/>
            <person name="Wimmer E.A."/>
            <person name="Beeman R.W."/>
            <person name="Lorenzen M."/>
            <person name="Tomoyasu Y."/>
            <person name="Miller S.C."/>
            <person name="Grossmann D."/>
            <person name="Bucher G."/>
        </authorList>
    </citation>
    <scope>NUCLEOTIDE SEQUENCE [LARGE SCALE GENOMIC DNA]</scope>
    <source>
        <strain evidence="1 2">Georgia GA2</strain>
    </source>
</reference>
<dbReference type="EMBL" id="KQ972866">
    <property type="protein sequence ID" value="EFA12178.1"/>
    <property type="molecule type" value="Genomic_DNA"/>
</dbReference>
<protein>
    <submittedName>
        <fullName evidence="1">Uncharacterized protein</fullName>
    </submittedName>
</protein>
<reference evidence="1 2" key="2">
    <citation type="journal article" date="2010" name="Nucleic Acids Res.">
        <title>BeetleBase in 2010: revisions to provide comprehensive genomic information for Tribolium castaneum.</title>
        <authorList>
            <person name="Kim H.S."/>
            <person name="Murphy T."/>
            <person name="Xia J."/>
            <person name="Caragea D."/>
            <person name="Park Y."/>
            <person name="Beeman R.W."/>
            <person name="Lorenzen M.D."/>
            <person name="Butcher S."/>
            <person name="Manak J.R."/>
            <person name="Brown S.J."/>
        </authorList>
    </citation>
    <scope>NUCLEOTIDE SEQUENCE [LARGE SCALE GENOMIC DNA]</scope>
    <source>
        <strain evidence="1 2">Georgia GA2</strain>
    </source>
</reference>
<evidence type="ECO:0000313" key="1">
    <source>
        <dbReference type="EMBL" id="EFA12178.1"/>
    </source>
</evidence>
<evidence type="ECO:0000313" key="2">
    <source>
        <dbReference type="Proteomes" id="UP000007266"/>
    </source>
</evidence>
<proteinExistence type="predicted"/>
<dbReference type="HOGENOM" id="CLU_2226575_0_0_1"/>
<dbReference type="Proteomes" id="UP000007266">
    <property type="component" value="Unassembled WGS sequence"/>
</dbReference>
<dbReference type="InParanoid" id="D7ELH6"/>
<dbReference type="AlphaFoldDB" id="D7ELH6"/>
<accession>D7ELH6</accession>